<evidence type="ECO:0000256" key="7">
    <source>
        <dbReference type="SAM" id="MobiDB-lite"/>
    </source>
</evidence>
<feature type="compositionally biased region" description="Basic and acidic residues" evidence="7">
    <location>
        <begin position="160"/>
        <end position="181"/>
    </location>
</feature>
<dbReference type="GO" id="GO:0000447">
    <property type="term" value="P:endonucleolytic cleavage in ITS1 to separate SSU-rRNA from 5.8S rRNA and LSU-rRNA from tricistronic rRNA transcript (SSU-rRNA, 5.8S rRNA, LSU-rRNA)"/>
    <property type="evidence" value="ECO:0007669"/>
    <property type="project" value="TreeGrafter"/>
</dbReference>
<evidence type="ECO:0000256" key="1">
    <source>
        <dbReference type="ARBA" id="ARBA00004604"/>
    </source>
</evidence>
<keyword evidence="5" id="KW-0539">Nucleus</keyword>
<feature type="region of interest" description="Disordered" evidence="7">
    <location>
        <begin position="221"/>
        <end position="262"/>
    </location>
</feature>
<dbReference type="GO" id="GO:0003723">
    <property type="term" value="F:RNA binding"/>
    <property type="evidence" value="ECO:0007669"/>
    <property type="project" value="UniProtKB-UniRule"/>
</dbReference>
<evidence type="ECO:0000256" key="4">
    <source>
        <dbReference type="ARBA" id="ARBA00022884"/>
    </source>
</evidence>
<evidence type="ECO:0000256" key="5">
    <source>
        <dbReference type="ARBA" id="ARBA00023242"/>
    </source>
</evidence>
<protein>
    <recommendedName>
        <fullName evidence="3">Activator of basal transcription 1</fullName>
    </recommendedName>
</protein>
<evidence type="ECO:0000256" key="6">
    <source>
        <dbReference type="PROSITE-ProRule" id="PRU00176"/>
    </source>
</evidence>
<dbReference type="Gene3D" id="3.30.70.330">
    <property type="match status" value="1"/>
</dbReference>
<name>A0AA88XKW4_PINIB</name>
<dbReference type="Proteomes" id="UP001186944">
    <property type="component" value="Unassembled WGS sequence"/>
</dbReference>
<feature type="domain" description="RRM" evidence="8">
    <location>
        <begin position="22"/>
        <end position="97"/>
    </location>
</feature>
<dbReference type="InterPro" id="IPR035979">
    <property type="entry name" value="RBD_domain_sf"/>
</dbReference>
<evidence type="ECO:0000313" key="10">
    <source>
        <dbReference type="Proteomes" id="UP001186944"/>
    </source>
</evidence>
<dbReference type="InterPro" id="IPR039119">
    <property type="entry name" value="ABT1/Esf2"/>
</dbReference>
<evidence type="ECO:0000313" key="9">
    <source>
        <dbReference type="EMBL" id="KAK3087226.1"/>
    </source>
</evidence>
<keyword evidence="4 6" id="KW-0694">RNA-binding</keyword>
<dbReference type="PANTHER" id="PTHR12311">
    <property type="entry name" value="ACTIVATOR OF BASAL TRANSCRIPTION 1"/>
    <property type="match status" value="1"/>
</dbReference>
<comment type="subcellular location">
    <subcellularLocation>
        <location evidence="1">Nucleus</location>
        <location evidence="1">Nucleolus</location>
    </subcellularLocation>
</comment>
<gene>
    <name evidence="9" type="ORF">FSP39_003335</name>
</gene>
<dbReference type="InterPro" id="IPR012677">
    <property type="entry name" value="Nucleotide-bd_a/b_plait_sf"/>
</dbReference>
<dbReference type="EMBL" id="VSWD01000011">
    <property type="protein sequence ID" value="KAK3087226.1"/>
    <property type="molecule type" value="Genomic_DNA"/>
</dbReference>
<evidence type="ECO:0000259" key="8">
    <source>
        <dbReference type="PROSITE" id="PS50102"/>
    </source>
</evidence>
<dbReference type="GO" id="GO:0000480">
    <property type="term" value="P:endonucleolytic cleavage in 5'-ETS of tricistronic rRNA transcript (SSU-rRNA, 5.8S rRNA, LSU-rRNA)"/>
    <property type="evidence" value="ECO:0007669"/>
    <property type="project" value="TreeGrafter"/>
</dbReference>
<dbReference type="CDD" id="cd12263">
    <property type="entry name" value="RRM_ABT1_like"/>
    <property type="match status" value="1"/>
</dbReference>
<dbReference type="PROSITE" id="PS50102">
    <property type="entry name" value="RRM"/>
    <property type="match status" value="1"/>
</dbReference>
<dbReference type="GO" id="GO:0034462">
    <property type="term" value="P:small-subunit processome assembly"/>
    <property type="evidence" value="ECO:0007669"/>
    <property type="project" value="TreeGrafter"/>
</dbReference>
<dbReference type="PANTHER" id="PTHR12311:SF7">
    <property type="entry name" value="ACTIVATOR OF BASAL TRANSCRIPTION 1"/>
    <property type="match status" value="1"/>
</dbReference>
<evidence type="ECO:0000256" key="2">
    <source>
        <dbReference type="ARBA" id="ARBA00005819"/>
    </source>
</evidence>
<comment type="caution">
    <text evidence="9">The sequence shown here is derived from an EMBL/GenBank/DDBJ whole genome shotgun (WGS) entry which is preliminary data.</text>
</comment>
<comment type="similarity">
    <text evidence="2">Belongs to the ESF2/ABP1 family.</text>
</comment>
<dbReference type="GO" id="GO:0005730">
    <property type="term" value="C:nucleolus"/>
    <property type="evidence" value="ECO:0007669"/>
    <property type="project" value="UniProtKB-SubCell"/>
</dbReference>
<keyword evidence="10" id="KW-1185">Reference proteome</keyword>
<dbReference type="AlphaFoldDB" id="A0AA88XKW4"/>
<dbReference type="InterPro" id="IPR000504">
    <property type="entry name" value="RRM_dom"/>
</dbReference>
<feature type="compositionally biased region" description="Basic residues" evidence="7">
    <location>
        <begin position="221"/>
        <end position="235"/>
    </location>
</feature>
<dbReference type="SUPFAM" id="SSF54928">
    <property type="entry name" value="RNA-binding domain, RBD"/>
    <property type="match status" value="1"/>
</dbReference>
<organism evidence="9 10">
    <name type="scientific">Pinctada imbricata</name>
    <name type="common">Atlantic pearl-oyster</name>
    <name type="synonym">Pinctada martensii</name>
    <dbReference type="NCBI Taxonomy" id="66713"/>
    <lineage>
        <taxon>Eukaryota</taxon>
        <taxon>Metazoa</taxon>
        <taxon>Spiralia</taxon>
        <taxon>Lophotrochozoa</taxon>
        <taxon>Mollusca</taxon>
        <taxon>Bivalvia</taxon>
        <taxon>Autobranchia</taxon>
        <taxon>Pteriomorphia</taxon>
        <taxon>Pterioida</taxon>
        <taxon>Pterioidea</taxon>
        <taxon>Pteriidae</taxon>
        <taxon>Pinctada</taxon>
    </lineage>
</organism>
<dbReference type="Pfam" id="PF00076">
    <property type="entry name" value="RRM_1"/>
    <property type="match status" value="1"/>
</dbReference>
<feature type="compositionally biased region" description="Basic and acidic residues" evidence="7">
    <location>
        <begin position="188"/>
        <end position="207"/>
    </location>
</feature>
<dbReference type="GO" id="GO:0000472">
    <property type="term" value="P:endonucleolytic cleavage to generate mature 5'-end of SSU-rRNA from (SSU-rRNA, 5.8S rRNA, LSU-rRNA)"/>
    <property type="evidence" value="ECO:0007669"/>
    <property type="project" value="TreeGrafter"/>
</dbReference>
<feature type="region of interest" description="Disordered" evidence="7">
    <location>
        <begin position="145"/>
        <end position="207"/>
    </location>
</feature>
<dbReference type="InterPro" id="IPR034353">
    <property type="entry name" value="ABT1/ESF2_RRM"/>
</dbReference>
<accession>A0AA88XKW4</accession>
<evidence type="ECO:0000256" key="3">
    <source>
        <dbReference type="ARBA" id="ARBA00020737"/>
    </source>
</evidence>
<sequence>MENNVPEEQVPVKTTKKHVKPGVIYLSRVPPLMTVKKIRDIFCDFDEIGRIFLQPDERAAHGKKGRSFTEGWVEFGDKRKAKMVAMKLNNTTIGGKKKSRWYDELWNIKYLHRFQWAHLNERLAYEKAVHKQRLRTEISQVKREANFHIRNSEKRRKKTSEKEKKTSEKEQIMSEKEKSGEEDNVTIPKEKEEKNYEFKQKETEDEILKKKKAKFSISKIKKDKKRLQEKKKNNKKTLTSRSSFLKNIFSGGGEVESMDDDL</sequence>
<proteinExistence type="inferred from homology"/>
<reference evidence="9" key="1">
    <citation type="submission" date="2019-08" db="EMBL/GenBank/DDBJ databases">
        <title>The improved chromosome-level genome for the pearl oyster Pinctada fucata martensii using PacBio sequencing and Hi-C.</title>
        <authorList>
            <person name="Zheng Z."/>
        </authorList>
    </citation>
    <scope>NUCLEOTIDE SEQUENCE</scope>
    <source>
        <strain evidence="9">ZZ-2019</strain>
        <tissue evidence="9">Adductor muscle</tissue>
    </source>
</reference>